<proteinExistence type="predicted"/>
<reference evidence="2" key="1">
    <citation type="submission" date="2023-04" db="EMBL/GenBank/DDBJ databases">
        <authorList>
            <person name="Vijverberg K."/>
            <person name="Xiong W."/>
            <person name="Schranz E."/>
        </authorList>
    </citation>
    <scope>NUCLEOTIDE SEQUENCE</scope>
</reference>
<accession>A0AA36ED58</accession>
<sequence>MQVRKPITKHERCCRSLWGKKRGLLSSSRLFDSTVTARCEGRRSDGEQQDERRGRRRPERGTRVRRSAPKPIWSPEFDWIEGKERDKQRSCYGFGERAADFRRASLGSMVPSLTGNKKRVESWKWFMWTNAKQVGLRFLHGCEVRWLWIVPANRAKRKLMNGMDIWGYFDMNRWDGRKGDECAFECPGRRRRRRTTN</sequence>
<organism evidence="2 3">
    <name type="scientific">Lactuca saligna</name>
    <name type="common">Willowleaf lettuce</name>
    <dbReference type="NCBI Taxonomy" id="75948"/>
    <lineage>
        <taxon>Eukaryota</taxon>
        <taxon>Viridiplantae</taxon>
        <taxon>Streptophyta</taxon>
        <taxon>Embryophyta</taxon>
        <taxon>Tracheophyta</taxon>
        <taxon>Spermatophyta</taxon>
        <taxon>Magnoliopsida</taxon>
        <taxon>eudicotyledons</taxon>
        <taxon>Gunneridae</taxon>
        <taxon>Pentapetalae</taxon>
        <taxon>asterids</taxon>
        <taxon>campanulids</taxon>
        <taxon>Asterales</taxon>
        <taxon>Asteraceae</taxon>
        <taxon>Cichorioideae</taxon>
        <taxon>Cichorieae</taxon>
        <taxon>Lactucinae</taxon>
        <taxon>Lactuca</taxon>
    </lineage>
</organism>
<keyword evidence="3" id="KW-1185">Reference proteome</keyword>
<gene>
    <name evidence="2" type="ORF">LSALG_LOCUS30960</name>
</gene>
<feature type="compositionally biased region" description="Basic and acidic residues" evidence="1">
    <location>
        <begin position="39"/>
        <end position="53"/>
    </location>
</feature>
<feature type="compositionally biased region" description="Basic residues" evidence="1">
    <location>
        <begin position="54"/>
        <end position="68"/>
    </location>
</feature>
<evidence type="ECO:0000313" key="2">
    <source>
        <dbReference type="EMBL" id="CAI9291849.1"/>
    </source>
</evidence>
<dbReference type="Proteomes" id="UP001177003">
    <property type="component" value="Chromosome 6"/>
</dbReference>
<evidence type="ECO:0000313" key="3">
    <source>
        <dbReference type="Proteomes" id="UP001177003"/>
    </source>
</evidence>
<protein>
    <submittedName>
        <fullName evidence="2">Uncharacterized protein</fullName>
    </submittedName>
</protein>
<name>A0AA36ED58_LACSI</name>
<dbReference type="AlphaFoldDB" id="A0AA36ED58"/>
<dbReference type="EMBL" id="OX465082">
    <property type="protein sequence ID" value="CAI9291849.1"/>
    <property type="molecule type" value="Genomic_DNA"/>
</dbReference>
<evidence type="ECO:0000256" key="1">
    <source>
        <dbReference type="SAM" id="MobiDB-lite"/>
    </source>
</evidence>
<feature type="region of interest" description="Disordered" evidence="1">
    <location>
        <begin position="39"/>
        <end position="69"/>
    </location>
</feature>